<evidence type="ECO:0000313" key="1">
    <source>
        <dbReference type="EMBL" id="GES36150.1"/>
    </source>
</evidence>
<organism evidence="1 2">
    <name type="scientific">Rhodococcus aetherivorans</name>
    <dbReference type="NCBI Taxonomy" id="191292"/>
    <lineage>
        <taxon>Bacteria</taxon>
        <taxon>Bacillati</taxon>
        <taxon>Actinomycetota</taxon>
        <taxon>Actinomycetes</taxon>
        <taxon>Mycobacteriales</taxon>
        <taxon>Nocardiaceae</taxon>
        <taxon>Rhodococcus</taxon>
    </lineage>
</organism>
<name>A0ABQ0YHZ7_9NOCA</name>
<reference evidence="1 2" key="1">
    <citation type="journal article" date="2018" name="Biodegradation">
        <title>1,4-Dioxane degradation characteristics of Rhodococcus aetherivorans JCM 14343.</title>
        <authorList>
            <person name="Inoue D."/>
            <person name="Tsunoda T."/>
            <person name="Yamamoto N."/>
            <person name="Ike M."/>
            <person name="Sei K."/>
        </authorList>
    </citation>
    <scope>NUCLEOTIDE SEQUENCE [LARGE SCALE GENOMIC DNA]</scope>
    <source>
        <strain evidence="1 2">JCM 14343</strain>
    </source>
</reference>
<dbReference type="Proteomes" id="UP000325466">
    <property type="component" value="Unassembled WGS sequence"/>
</dbReference>
<evidence type="ECO:0000313" key="2">
    <source>
        <dbReference type="Proteomes" id="UP000325466"/>
    </source>
</evidence>
<dbReference type="EMBL" id="BLAH01000047">
    <property type="protein sequence ID" value="GES36150.1"/>
    <property type="molecule type" value="Genomic_DNA"/>
</dbReference>
<protein>
    <submittedName>
        <fullName evidence="1">Uncharacterized protein</fullName>
    </submittedName>
</protein>
<proteinExistence type="predicted"/>
<sequence>MPSGTTHAVRTLHDASIRCGRVGPGPATVITEHNVVKDNGVSGAHIPRTLRATMPCSWTIVSVYRNRHTRASARVDPPAYTKPRGKSTV</sequence>
<keyword evidence="2" id="KW-1185">Reference proteome</keyword>
<comment type="caution">
    <text evidence="1">The sequence shown here is derived from an EMBL/GenBank/DDBJ whole genome shotgun (WGS) entry which is preliminary data.</text>
</comment>
<gene>
    <name evidence="1" type="ORF">RAJCM14343_1399</name>
</gene>
<accession>A0ABQ0YHZ7</accession>